<sequence>MPATHLRRCYGWHGRGERPEKPTKPAPEEDEKPCALDARAIFRARRNPPIRHWLSHASWRHVEKRRRRRSPVKVEEPAKKAPAKRRRRRSTKPIIDVEAPPRDADRCWPDEASPRWARRRGAAKTEGLNSRHWRREKGIQTKARRAAEAAMRKDAPRRPPVSIDAVRGHFLLRWYLDRILNYVARRKWRRLKKEEREVLKERAAEASRFDEDAKRQARAARAQRRWRELSWRHVNRVEGLGGSPVESRRRRAAERKFEGRRWDRLELGWDATLE</sequence>
<gene>
    <name evidence="2" type="ORF">PCAL00307_LOCUS14690</name>
    <name evidence="3" type="ORF">PECAL_5P11110</name>
</gene>
<reference evidence="2" key="1">
    <citation type="submission" date="2021-01" db="EMBL/GenBank/DDBJ databases">
        <authorList>
            <person name="Corre E."/>
            <person name="Pelletier E."/>
            <person name="Niang G."/>
            <person name="Scheremetjew M."/>
            <person name="Finn R."/>
            <person name="Kale V."/>
            <person name="Holt S."/>
            <person name="Cochrane G."/>
            <person name="Meng A."/>
            <person name="Brown T."/>
            <person name="Cohen L."/>
        </authorList>
    </citation>
    <scope>NUCLEOTIDE SEQUENCE</scope>
    <source>
        <strain evidence="2">CCMP1756</strain>
    </source>
</reference>
<dbReference type="Proteomes" id="UP000789595">
    <property type="component" value="Unassembled WGS sequence"/>
</dbReference>
<evidence type="ECO:0000313" key="2">
    <source>
        <dbReference type="EMBL" id="CAE0699254.1"/>
    </source>
</evidence>
<dbReference type="EMBL" id="HBIW01017024">
    <property type="protein sequence ID" value="CAE0699254.1"/>
    <property type="molecule type" value="Transcribed_RNA"/>
</dbReference>
<feature type="compositionally biased region" description="Basic residues" evidence="1">
    <location>
        <begin position="1"/>
        <end position="10"/>
    </location>
</feature>
<proteinExistence type="predicted"/>
<reference evidence="3" key="2">
    <citation type="submission" date="2021-11" db="EMBL/GenBank/DDBJ databases">
        <authorList>
            <consortium name="Genoscope - CEA"/>
            <person name="William W."/>
        </authorList>
    </citation>
    <scope>NUCLEOTIDE SEQUENCE</scope>
</reference>
<feature type="compositionally biased region" description="Basic and acidic residues" evidence="1">
    <location>
        <begin position="14"/>
        <end position="27"/>
    </location>
</feature>
<name>A0A7S4E9U1_9STRA</name>
<feature type="region of interest" description="Disordered" evidence="1">
    <location>
        <begin position="1"/>
        <end position="33"/>
    </location>
</feature>
<protein>
    <submittedName>
        <fullName evidence="2">Uncharacterized protein</fullName>
    </submittedName>
</protein>
<accession>A0A7S4E9U1</accession>
<feature type="compositionally biased region" description="Basic residues" evidence="1">
    <location>
        <begin position="58"/>
        <end position="71"/>
    </location>
</feature>
<dbReference type="EMBL" id="CAKKNE010000005">
    <property type="protein sequence ID" value="CAH0376516.1"/>
    <property type="molecule type" value="Genomic_DNA"/>
</dbReference>
<feature type="region of interest" description="Disordered" evidence="1">
    <location>
        <begin position="56"/>
        <end position="110"/>
    </location>
</feature>
<evidence type="ECO:0000256" key="1">
    <source>
        <dbReference type="SAM" id="MobiDB-lite"/>
    </source>
</evidence>
<evidence type="ECO:0000313" key="4">
    <source>
        <dbReference type="Proteomes" id="UP000789595"/>
    </source>
</evidence>
<feature type="compositionally biased region" description="Basic residues" evidence="1">
    <location>
        <begin position="81"/>
        <end position="91"/>
    </location>
</feature>
<evidence type="ECO:0000313" key="3">
    <source>
        <dbReference type="EMBL" id="CAH0376516.1"/>
    </source>
</evidence>
<dbReference type="AlphaFoldDB" id="A0A7S4E9U1"/>
<keyword evidence="4" id="KW-1185">Reference proteome</keyword>
<feature type="compositionally biased region" description="Basic and acidic residues" evidence="1">
    <location>
        <begin position="99"/>
        <end position="110"/>
    </location>
</feature>
<organism evidence="2">
    <name type="scientific">Pelagomonas calceolata</name>
    <dbReference type="NCBI Taxonomy" id="35677"/>
    <lineage>
        <taxon>Eukaryota</taxon>
        <taxon>Sar</taxon>
        <taxon>Stramenopiles</taxon>
        <taxon>Ochrophyta</taxon>
        <taxon>Pelagophyceae</taxon>
        <taxon>Pelagomonadales</taxon>
        <taxon>Pelagomonadaceae</taxon>
        <taxon>Pelagomonas</taxon>
    </lineage>
</organism>